<feature type="transmembrane region" description="Helical" evidence="9">
    <location>
        <begin position="6"/>
        <end position="23"/>
    </location>
</feature>
<accession>A0A916W972</accession>
<dbReference type="RefSeq" id="WP_188384657.1">
    <property type="nucleotide sequence ID" value="NZ_BMEY01000010.1"/>
</dbReference>
<keyword evidence="3" id="KW-0813">Transport</keyword>
<dbReference type="InterPro" id="IPR001734">
    <property type="entry name" value="Na/solute_symporter"/>
</dbReference>
<feature type="transmembrane region" description="Helical" evidence="9">
    <location>
        <begin position="365"/>
        <end position="386"/>
    </location>
</feature>
<feature type="transmembrane region" description="Helical" evidence="9">
    <location>
        <begin position="392"/>
        <end position="416"/>
    </location>
</feature>
<evidence type="ECO:0000256" key="4">
    <source>
        <dbReference type="ARBA" id="ARBA00022475"/>
    </source>
</evidence>
<feature type="transmembrane region" description="Helical" evidence="9">
    <location>
        <begin position="44"/>
        <end position="64"/>
    </location>
</feature>
<evidence type="ECO:0000256" key="5">
    <source>
        <dbReference type="ARBA" id="ARBA00022692"/>
    </source>
</evidence>
<evidence type="ECO:0000256" key="2">
    <source>
        <dbReference type="ARBA" id="ARBA00006434"/>
    </source>
</evidence>
<feature type="transmembrane region" description="Helical" evidence="9">
    <location>
        <begin position="191"/>
        <end position="215"/>
    </location>
</feature>
<feature type="transmembrane region" description="Helical" evidence="9">
    <location>
        <begin position="235"/>
        <end position="254"/>
    </location>
</feature>
<proteinExistence type="inferred from homology"/>
<dbReference type="GO" id="GO:0015081">
    <property type="term" value="F:sodium ion transmembrane transporter activity"/>
    <property type="evidence" value="ECO:0007669"/>
    <property type="project" value="InterPro"/>
</dbReference>
<dbReference type="NCBIfam" id="TIGR00813">
    <property type="entry name" value="sss"/>
    <property type="match status" value="1"/>
</dbReference>
<keyword evidence="6 9" id="KW-1133">Transmembrane helix</keyword>
<evidence type="ECO:0000256" key="1">
    <source>
        <dbReference type="ARBA" id="ARBA00004141"/>
    </source>
</evidence>
<feature type="transmembrane region" description="Helical" evidence="9">
    <location>
        <begin position="123"/>
        <end position="145"/>
    </location>
</feature>
<dbReference type="PANTHER" id="PTHR48086">
    <property type="entry name" value="SODIUM/PROLINE SYMPORTER-RELATED"/>
    <property type="match status" value="1"/>
</dbReference>
<keyword evidence="7 9" id="KW-0472">Membrane</keyword>
<dbReference type="AlphaFoldDB" id="A0A916W972"/>
<name>A0A916W972_9BACI</name>
<dbReference type="InterPro" id="IPR050277">
    <property type="entry name" value="Sodium:Solute_Symporter"/>
</dbReference>
<gene>
    <name evidence="10" type="primary">panF</name>
    <name evidence="10" type="ORF">GCM10008025_21380</name>
</gene>
<keyword evidence="5 9" id="KW-0812">Transmembrane</keyword>
<dbReference type="InterPro" id="IPR018212">
    <property type="entry name" value="Na/solute_symporter_CS"/>
</dbReference>
<evidence type="ECO:0000256" key="8">
    <source>
        <dbReference type="RuleBase" id="RU362091"/>
    </source>
</evidence>
<comment type="caution">
    <text evidence="10">The sequence shown here is derived from an EMBL/GenBank/DDBJ whole genome shotgun (WGS) entry which is preliminary data.</text>
</comment>
<dbReference type="GO" id="GO:0015233">
    <property type="term" value="F:pantothenate transmembrane transporter activity"/>
    <property type="evidence" value="ECO:0007669"/>
    <property type="project" value="InterPro"/>
</dbReference>
<keyword evidence="4" id="KW-1003">Cell membrane</keyword>
<comment type="subcellular location">
    <subcellularLocation>
        <location evidence="1">Membrane</location>
        <topology evidence="1">Multi-pass membrane protein</topology>
    </subcellularLocation>
</comment>
<comment type="similarity">
    <text evidence="2 8">Belongs to the sodium:solute symporter (SSF) (TC 2.A.21) family.</text>
</comment>
<dbReference type="PROSITE" id="PS50283">
    <property type="entry name" value="NA_SOLUT_SYMP_3"/>
    <property type="match status" value="1"/>
</dbReference>
<feature type="transmembrane region" description="Helical" evidence="9">
    <location>
        <begin position="423"/>
        <end position="446"/>
    </location>
</feature>
<evidence type="ECO:0000256" key="6">
    <source>
        <dbReference type="ARBA" id="ARBA00022989"/>
    </source>
</evidence>
<sequence length="498" mass="54045">MNWFAIIPLIIFLVIIFLIGLYASKYVQSSTSFMQEYFLGERSLGGFVLAMTMTATYGSASSFIGGPGTAYTMGLGWVLLAMSQVATGYFVLMILGKKFAIVTRKYKAITIVDYLKSRYNSSVVVILSALSIIIFLFSAMAAQWIGGARLIESLTGISYTSALFIFAISVLVYVTIGGFRAVALTDAVQGIIMFVGTLVLLIAVIIAGGGIPNIIADLHAENPNLITPFGAEGTLTPAYVSSFWILVGVGVVALPQIAVRAMSYKNAKSMHRALIIGTIVVGFIMLNMHLIGVFARPILPGIEIGDKVMPLIALETMPAWLAGIVLAAPMAAIMSTVDSLLILVSSTIIKDVYINYIRPDASHQVIKRMSLGVTGILGIIVFIMALDPPDLIIWLNLFAFGGLEAAFIWPIVLGLYWRTGNKYGAIASIITGVGLYTLSDLLPMVYSKSEYLVSILPNYLEIFNNFFKPFGMHAVVMPVIVSFFAYILVSYLTRKKFV</sequence>
<dbReference type="Gene3D" id="1.20.1730.10">
    <property type="entry name" value="Sodium/glucose cotransporter"/>
    <property type="match status" value="1"/>
</dbReference>
<dbReference type="GO" id="GO:0005886">
    <property type="term" value="C:plasma membrane"/>
    <property type="evidence" value="ECO:0007669"/>
    <property type="project" value="TreeGrafter"/>
</dbReference>
<feature type="transmembrane region" description="Helical" evidence="9">
    <location>
        <begin position="319"/>
        <end position="344"/>
    </location>
</feature>
<evidence type="ECO:0000256" key="9">
    <source>
        <dbReference type="SAM" id="Phobius"/>
    </source>
</evidence>
<evidence type="ECO:0000256" key="3">
    <source>
        <dbReference type="ARBA" id="ARBA00022448"/>
    </source>
</evidence>
<dbReference type="EMBL" id="BMEY01000010">
    <property type="protein sequence ID" value="GGA77519.1"/>
    <property type="molecule type" value="Genomic_DNA"/>
</dbReference>
<dbReference type="CDD" id="cd10327">
    <property type="entry name" value="SLC5sbd_PanF"/>
    <property type="match status" value="1"/>
</dbReference>
<dbReference type="NCBIfam" id="TIGR02119">
    <property type="entry name" value="panF"/>
    <property type="match status" value="1"/>
</dbReference>
<dbReference type="Proteomes" id="UP000613512">
    <property type="component" value="Unassembled WGS sequence"/>
</dbReference>
<reference evidence="10" key="1">
    <citation type="journal article" date="2014" name="Int. J. Syst. Evol. Microbiol.">
        <title>Complete genome sequence of Corynebacterium casei LMG S-19264T (=DSM 44701T), isolated from a smear-ripened cheese.</title>
        <authorList>
            <consortium name="US DOE Joint Genome Institute (JGI-PGF)"/>
            <person name="Walter F."/>
            <person name="Albersmeier A."/>
            <person name="Kalinowski J."/>
            <person name="Ruckert C."/>
        </authorList>
    </citation>
    <scope>NUCLEOTIDE SEQUENCE</scope>
    <source>
        <strain evidence="10">CGMCC 1.12408</strain>
    </source>
</reference>
<organism evidence="10 11">
    <name type="scientific">Ornithinibacillus halotolerans</name>
    <dbReference type="NCBI Taxonomy" id="1274357"/>
    <lineage>
        <taxon>Bacteria</taxon>
        <taxon>Bacillati</taxon>
        <taxon>Bacillota</taxon>
        <taxon>Bacilli</taxon>
        <taxon>Bacillales</taxon>
        <taxon>Bacillaceae</taxon>
        <taxon>Ornithinibacillus</taxon>
    </lineage>
</organism>
<keyword evidence="11" id="KW-1185">Reference proteome</keyword>
<dbReference type="GO" id="GO:0036376">
    <property type="term" value="P:sodium ion export across plasma membrane"/>
    <property type="evidence" value="ECO:0007669"/>
    <property type="project" value="InterPro"/>
</dbReference>
<dbReference type="PANTHER" id="PTHR48086:SF4">
    <property type="entry name" value="SODIUM_PANTOTHENATE SYMPORTER"/>
    <property type="match status" value="1"/>
</dbReference>
<feature type="transmembrane region" description="Helical" evidence="9">
    <location>
        <begin position="70"/>
        <end position="95"/>
    </location>
</feature>
<evidence type="ECO:0000256" key="7">
    <source>
        <dbReference type="ARBA" id="ARBA00023136"/>
    </source>
</evidence>
<dbReference type="Pfam" id="PF00474">
    <property type="entry name" value="SSF"/>
    <property type="match status" value="1"/>
</dbReference>
<dbReference type="PROSITE" id="PS00456">
    <property type="entry name" value="NA_SOLUT_SYMP_1"/>
    <property type="match status" value="1"/>
</dbReference>
<evidence type="ECO:0000313" key="10">
    <source>
        <dbReference type="EMBL" id="GGA77519.1"/>
    </source>
</evidence>
<feature type="transmembrane region" description="Helical" evidence="9">
    <location>
        <begin position="274"/>
        <end position="299"/>
    </location>
</feature>
<feature type="transmembrane region" description="Helical" evidence="9">
    <location>
        <begin position="466"/>
        <end position="489"/>
    </location>
</feature>
<protein>
    <submittedName>
        <fullName evidence="10">Sodium/panthothenate symporter</fullName>
    </submittedName>
</protein>
<reference evidence="10" key="2">
    <citation type="submission" date="2020-09" db="EMBL/GenBank/DDBJ databases">
        <authorList>
            <person name="Sun Q."/>
            <person name="Zhou Y."/>
        </authorList>
    </citation>
    <scope>NUCLEOTIDE SEQUENCE</scope>
    <source>
        <strain evidence="10">CGMCC 1.12408</strain>
    </source>
</reference>
<evidence type="ECO:0000313" key="11">
    <source>
        <dbReference type="Proteomes" id="UP000613512"/>
    </source>
</evidence>
<feature type="transmembrane region" description="Helical" evidence="9">
    <location>
        <begin position="157"/>
        <end position="179"/>
    </location>
</feature>
<dbReference type="InterPro" id="IPR011849">
    <property type="entry name" value="Na/pantothenate_symporter"/>
</dbReference>
<dbReference type="InterPro" id="IPR038377">
    <property type="entry name" value="Na/Glc_symporter_sf"/>
</dbReference>